<feature type="region of interest" description="Disordered" evidence="1">
    <location>
        <begin position="1"/>
        <end position="89"/>
    </location>
</feature>
<feature type="compositionally biased region" description="Low complexity" evidence="1">
    <location>
        <begin position="125"/>
        <end position="143"/>
    </location>
</feature>
<keyword evidence="2" id="KW-0472">Membrane</keyword>
<gene>
    <name evidence="3" type="ORF">DFH07DRAFT_745553</name>
</gene>
<evidence type="ECO:0000313" key="4">
    <source>
        <dbReference type="Proteomes" id="UP001215280"/>
    </source>
</evidence>
<feature type="compositionally biased region" description="Pro residues" evidence="1">
    <location>
        <begin position="152"/>
        <end position="165"/>
    </location>
</feature>
<evidence type="ECO:0000256" key="2">
    <source>
        <dbReference type="SAM" id="Phobius"/>
    </source>
</evidence>
<protein>
    <submittedName>
        <fullName evidence="3">Uncharacterized protein</fullName>
    </submittedName>
</protein>
<feature type="transmembrane region" description="Helical" evidence="2">
    <location>
        <begin position="856"/>
        <end position="876"/>
    </location>
</feature>
<reference evidence="3" key="1">
    <citation type="submission" date="2023-03" db="EMBL/GenBank/DDBJ databases">
        <title>Massive genome expansion in bonnet fungi (Mycena s.s.) driven by repeated elements and novel gene families across ecological guilds.</title>
        <authorList>
            <consortium name="Lawrence Berkeley National Laboratory"/>
            <person name="Harder C.B."/>
            <person name="Miyauchi S."/>
            <person name="Viragh M."/>
            <person name="Kuo A."/>
            <person name="Thoen E."/>
            <person name="Andreopoulos B."/>
            <person name="Lu D."/>
            <person name="Skrede I."/>
            <person name="Drula E."/>
            <person name="Henrissat B."/>
            <person name="Morin E."/>
            <person name="Kohler A."/>
            <person name="Barry K."/>
            <person name="LaButti K."/>
            <person name="Morin E."/>
            <person name="Salamov A."/>
            <person name="Lipzen A."/>
            <person name="Mereny Z."/>
            <person name="Hegedus B."/>
            <person name="Baldrian P."/>
            <person name="Stursova M."/>
            <person name="Weitz H."/>
            <person name="Taylor A."/>
            <person name="Grigoriev I.V."/>
            <person name="Nagy L.G."/>
            <person name="Martin F."/>
            <person name="Kauserud H."/>
        </authorList>
    </citation>
    <scope>NUCLEOTIDE SEQUENCE</scope>
    <source>
        <strain evidence="3">CBHHK188m</strain>
    </source>
</reference>
<feature type="transmembrane region" description="Helical" evidence="2">
    <location>
        <begin position="882"/>
        <end position="907"/>
    </location>
</feature>
<feature type="region of interest" description="Disordered" evidence="1">
    <location>
        <begin position="361"/>
        <end position="381"/>
    </location>
</feature>
<feature type="region of interest" description="Disordered" evidence="1">
    <location>
        <begin position="445"/>
        <end position="573"/>
    </location>
</feature>
<evidence type="ECO:0000313" key="3">
    <source>
        <dbReference type="EMBL" id="KAJ7751280.1"/>
    </source>
</evidence>
<feature type="compositionally biased region" description="Basic and acidic residues" evidence="1">
    <location>
        <begin position="559"/>
        <end position="573"/>
    </location>
</feature>
<keyword evidence="2" id="KW-1133">Transmembrane helix</keyword>
<feature type="region of interest" description="Disordered" evidence="1">
    <location>
        <begin position="122"/>
        <end position="205"/>
    </location>
</feature>
<comment type="caution">
    <text evidence="3">The sequence shown here is derived from an EMBL/GenBank/DDBJ whole genome shotgun (WGS) entry which is preliminary data.</text>
</comment>
<dbReference type="AlphaFoldDB" id="A0AAD7IXC2"/>
<dbReference type="Proteomes" id="UP001215280">
    <property type="component" value="Unassembled WGS sequence"/>
</dbReference>
<accession>A0AAD7IXC2</accession>
<keyword evidence="2" id="KW-0812">Transmembrane</keyword>
<feature type="transmembrane region" description="Helical" evidence="2">
    <location>
        <begin position="825"/>
        <end position="844"/>
    </location>
</feature>
<feature type="compositionally biased region" description="Polar residues" evidence="1">
    <location>
        <begin position="455"/>
        <end position="464"/>
    </location>
</feature>
<keyword evidence="4" id="KW-1185">Reference proteome</keyword>
<feature type="compositionally biased region" description="Polar residues" evidence="1">
    <location>
        <begin position="189"/>
        <end position="200"/>
    </location>
</feature>
<proteinExistence type="predicted"/>
<name>A0AAD7IXC2_9AGAR</name>
<sequence length="911" mass="102396">MADDEAGPHTLHAPTARTPIHFPNPDETSPIHAPPLRHSSPLAMSSNGRRRVHSVNPASSTMPTHPRSRRPLSMSFGNSHPDSTSSAMEDSGISLLSDEYDLYPRILQDVQRALKLKARREARLKSANSSPSSNKSDAASASSQPKTSPLRPIFPPAPFPPPPIPAIREIEEPSPSPHGSKPTVANHPIPTSSDEGTTLDWSGLGSEDDKLERRWTLSVSKRKDRDKHPSNSAVETRESMYAAKVLQIRSKVSPRALERASVACDQLSRRYKFVYDSLSSPKEFNISKVARWFGNQEAVVQSSLEQAEPLTWLKDLESTRKNKDRIPWNLSALIMEEYMVQLRSKGNAKPQMHNRVASLNSSPNLSIASPPQYPSPQGSSYLSLGPSLTRKLSYEGRISFEPLALSGRRSIDRESRKSGESGYSSIRSASSLHHAISPTSSHFHLIPSRIGSENGGSSRNSLSEQSDDGGVKKRPIVPPAPLNRDLLSGSTVKPNVIPDLKSPPTSTPDKLGVQPEKREGASSSMDKSSLDIPPTATGRDFSQRKVRMSMPSGDNLRLQMEERRQRDADEEQTSREYELKQQLLDATIHQNNRVRQLLNHIAAGVREYDQAQASLSTSLKLPHRGIPRELVDAFSHDPAAVTGATRTYKSWRAVDDIQHRLARQRETFREFLSRPANVDYTIEPESVLEDPIAALMESLKSLDAERQEIAWRATEVSDVLKRVQTVHTEVKAAYNGTMSHTSVIYPEISQIVALEESYKDQYQYFWELAMDVLTFVLDTVTPFWRTYGKTIGDDVQHFLIIPLYRNEFTGESKRYTIDKFPRRSLRHWVFLFLFFLGTVALTFLQTRAAVSSTAHFWLAWIPYIYLRRLMLIPYWVGIIIQWWAVGAELCIVLTQMAVVVWWAGWYVNIFS</sequence>
<feature type="compositionally biased region" description="Polar residues" evidence="1">
    <location>
        <begin position="75"/>
        <end position="88"/>
    </location>
</feature>
<evidence type="ECO:0000256" key="1">
    <source>
        <dbReference type="SAM" id="MobiDB-lite"/>
    </source>
</evidence>
<dbReference type="EMBL" id="JARJLG010000079">
    <property type="protein sequence ID" value="KAJ7751280.1"/>
    <property type="molecule type" value="Genomic_DNA"/>
</dbReference>
<organism evidence="3 4">
    <name type="scientific">Mycena maculata</name>
    <dbReference type="NCBI Taxonomy" id="230809"/>
    <lineage>
        <taxon>Eukaryota</taxon>
        <taxon>Fungi</taxon>
        <taxon>Dikarya</taxon>
        <taxon>Basidiomycota</taxon>
        <taxon>Agaricomycotina</taxon>
        <taxon>Agaricomycetes</taxon>
        <taxon>Agaricomycetidae</taxon>
        <taxon>Agaricales</taxon>
        <taxon>Marasmiineae</taxon>
        <taxon>Mycenaceae</taxon>
        <taxon>Mycena</taxon>
    </lineage>
</organism>